<accession>A0A290QIU4</accession>
<gene>
    <name evidence="3" type="ORF">CMV30_07485</name>
</gene>
<keyword evidence="1" id="KW-0732">Signal</keyword>
<dbReference type="EMBL" id="CP023344">
    <property type="protein sequence ID" value="ATC63802.1"/>
    <property type="molecule type" value="Genomic_DNA"/>
</dbReference>
<dbReference type="Proteomes" id="UP000217265">
    <property type="component" value="Chromosome"/>
</dbReference>
<name>A0A290QIU4_9BACT</name>
<dbReference type="PANTHER" id="PTHR35936:SF25">
    <property type="entry name" value="ABC TRANSPORTER SUBSTRATE-BINDING PROTEIN"/>
    <property type="match status" value="1"/>
</dbReference>
<dbReference type="PANTHER" id="PTHR35936">
    <property type="entry name" value="MEMBRANE-BOUND LYTIC MUREIN TRANSGLYCOSYLASE F"/>
    <property type="match status" value="1"/>
</dbReference>
<evidence type="ECO:0000313" key="3">
    <source>
        <dbReference type="EMBL" id="ATC63802.1"/>
    </source>
</evidence>
<organism evidence="3 4">
    <name type="scientific">Nibricoccus aquaticus</name>
    <dbReference type="NCBI Taxonomy" id="2576891"/>
    <lineage>
        <taxon>Bacteria</taxon>
        <taxon>Pseudomonadati</taxon>
        <taxon>Verrucomicrobiota</taxon>
        <taxon>Opitutia</taxon>
        <taxon>Opitutales</taxon>
        <taxon>Opitutaceae</taxon>
        <taxon>Nibricoccus</taxon>
    </lineage>
</organism>
<dbReference type="AlphaFoldDB" id="A0A290QIU4"/>
<dbReference type="KEGG" id="vbh:CMV30_07485"/>
<dbReference type="Gene3D" id="3.40.190.10">
    <property type="entry name" value="Periplasmic binding protein-like II"/>
    <property type="match status" value="2"/>
</dbReference>
<evidence type="ECO:0000256" key="1">
    <source>
        <dbReference type="ARBA" id="ARBA00022729"/>
    </source>
</evidence>
<evidence type="ECO:0000259" key="2">
    <source>
        <dbReference type="SMART" id="SM00062"/>
    </source>
</evidence>
<keyword evidence="4" id="KW-1185">Reference proteome</keyword>
<dbReference type="SUPFAM" id="SSF53850">
    <property type="entry name" value="Periplasmic binding protein-like II"/>
    <property type="match status" value="1"/>
</dbReference>
<sequence length="272" mass="30218">MRKVHGFFPRTILNMNKTLRLVVSLLCAFALWLAPAGAAEESVLRIRADAWMPFNGEPSAERPGYVVELARLIFEPAGVKVDYQLMPWKDALASARKAEVDAVIGANPTEAEGLLRPKQSAGMPRVALFVKKDNPWKYENLQSLNAVRLGVISGYSYWDSFDAFLKSNRSGKVVYFQGDTPLTDGIAQLNKGKIDVMAETLAVFIWTVRSEGGSPADYRVAYLQAGEAIYMAFAKTAAGEKYARIFDEGLVRLRKSGELTTILKRYGLPDWE</sequence>
<protein>
    <recommendedName>
        <fullName evidence="2">Solute-binding protein family 3/N-terminal domain-containing protein</fullName>
    </recommendedName>
</protein>
<dbReference type="OrthoDB" id="370479at2"/>
<dbReference type="Pfam" id="PF00497">
    <property type="entry name" value="SBP_bac_3"/>
    <property type="match status" value="1"/>
</dbReference>
<proteinExistence type="predicted"/>
<evidence type="ECO:0000313" key="4">
    <source>
        <dbReference type="Proteomes" id="UP000217265"/>
    </source>
</evidence>
<reference evidence="3 4" key="1">
    <citation type="submission" date="2017-09" db="EMBL/GenBank/DDBJ databases">
        <title>Complete genome sequence of Verrucomicrobial strain HZ-65, isolated from freshwater.</title>
        <authorList>
            <person name="Choi A."/>
        </authorList>
    </citation>
    <scope>NUCLEOTIDE SEQUENCE [LARGE SCALE GENOMIC DNA]</scope>
    <source>
        <strain evidence="3 4">HZ-65</strain>
    </source>
</reference>
<feature type="domain" description="Solute-binding protein family 3/N-terminal" evidence="2">
    <location>
        <begin position="43"/>
        <end position="270"/>
    </location>
</feature>
<dbReference type="InterPro" id="IPR001638">
    <property type="entry name" value="Solute-binding_3/MltF_N"/>
</dbReference>
<dbReference type="SMART" id="SM00062">
    <property type="entry name" value="PBPb"/>
    <property type="match status" value="1"/>
</dbReference>